<dbReference type="RefSeq" id="WP_101353008.1">
    <property type="nucleotide sequence ID" value="NZ_PIQO01000002.1"/>
</dbReference>
<evidence type="ECO:0000313" key="2">
    <source>
        <dbReference type="EMBL" id="PKR86370.1"/>
    </source>
</evidence>
<comment type="caution">
    <text evidence="2">The sequence shown here is derived from an EMBL/GenBank/DDBJ whole genome shotgun (WGS) entry which is preliminary data.</text>
</comment>
<dbReference type="GO" id="GO:0004803">
    <property type="term" value="F:transposase activity"/>
    <property type="evidence" value="ECO:0007669"/>
    <property type="project" value="InterPro"/>
</dbReference>
<name>A0A2N3LP22_9BACI</name>
<dbReference type="InterPro" id="IPR002686">
    <property type="entry name" value="Transposase_17"/>
</dbReference>
<dbReference type="SUPFAM" id="SSF143422">
    <property type="entry name" value="Transposase IS200-like"/>
    <property type="match status" value="1"/>
</dbReference>
<dbReference type="PANTHER" id="PTHR34322:SF2">
    <property type="entry name" value="TRANSPOSASE IS200-LIKE DOMAIN-CONTAINING PROTEIN"/>
    <property type="match status" value="1"/>
</dbReference>
<accession>A0A2N3LP22</accession>
<dbReference type="GO" id="GO:0006313">
    <property type="term" value="P:DNA transposition"/>
    <property type="evidence" value="ECO:0007669"/>
    <property type="project" value="InterPro"/>
</dbReference>
<dbReference type="GO" id="GO:0003677">
    <property type="term" value="F:DNA binding"/>
    <property type="evidence" value="ECO:0007669"/>
    <property type="project" value="InterPro"/>
</dbReference>
<dbReference type="SMART" id="SM01321">
    <property type="entry name" value="Y1_Tnp"/>
    <property type="match status" value="1"/>
</dbReference>
<dbReference type="Pfam" id="PF01797">
    <property type="entry name" value="Y1_Tnp"/>
    <property type="match status" value="1"/>
</dbReference>
<evidence type="ECO:0000313" key="3">
    <source>
        <dbReference type="Proteomes" id="UP000233440"/>
    </source>
</evidence>
<organism evidence="2 3">
    <name type="scientific">Heyndrickxia camelliae</name>
    <dbReference type="NCBI Taxonomy" id="1707093"/>
    <lineage>
        <taxon>Bacteria</taxon>
        <taxon>Bacillati</taxon>
        <taxon>Bacillota</taxon>
        <taxon>Bacilli</taxon>
        <taxon>Bacillales</taxon>
        <taxon>Bacillaceae</taxon>
        <taxon>Heyndrickxia</taxon>
    </lineage>
</organism>
<evidence type="ECO:0000259" key="1">
    <source>
        <dbReference type="SMART" id="SM01321"/>
    </source>
</evidence>
<keyword evidence="3" id="KW-1185">Reference proteome</keyword>
<dbReference type="EMBL" id="PIQO01000002">
    <property type="protein sequence ID" value="PKR86370.1"/>
    <property type="molecule type" value="Genomic_DNA"/>
</dbReference>
<proteinExistence type="predicted"/>
<protein>
    <submittedName>
        <fullName evidence="2">Transposase</fullName>
    </submittedName>
</protein>
<sequence>MPRTPRMKSSNGIYHIMIRGINKQTIFEEEDDKRRMLKTIQKCKEVSKINLYAYCLMDNHLHLLLQETEESISKTMQRISASYVYWYNKKYERYGHLFQDRFKSEPVETDTSFLKVLRYIHQNPVKAGLTKNVFDCKWTSVNEYIRKTDLIDTDYGLCLFSKNKRKALKWYEEYMIKNNNDQFLDDFVRVKRSDSEVIHFIQQLGVENIASLQQMDKSKRNAIILELKELKGITYEQLSRVTGISKSVIGRVR</sequence>
<dbReference type="InterPro" id="IPR036515">
    <property type="entry name" value="Transposase_17_sf"/>
</dbReference>
<dbReference type="OrthoDB" id="9788881at2"/>
<dbReference type="AlphaFoldDB" id="A0A2N3LP22"/>
<feature type="domain" description="Transposase IS200-like" evidence="1">
    <location>
        <begin position="9"/>
        <end position="123"/>
    </location>
</feature>
<dbReference type="Proteomes" id="UP000233440">
    <property type="component" value="Unassembled WGS sequence"/>
</dbReference>
<dbReference type="NCBIfam" id="NF047646">
    <property type="entry name" value="REP_Tyr_transpos"/>
    <property type="match status" value="1"/>
</dbReference>
<dbReference type="Gene3D" id="3.30.70.1290">
    <property type="entry name" value="Transposase IS200-like"/>
    <property type="match status" value="1"/>
</dbReference>
<gene>
    <name evidence="2" type="ORF">CWO92_04540</name>
</gene>
<reference evidence="2 3" key="1">
    <citation type="submission" date="2017-11" db="EMBL/GenBank/DDBJ databases">
        <title>Bacillus camelliae sp. nov., isolated from pu'er tea.</title>
        <authorList>
            <person name="Niu L."/>
        </authorList>
    </citation>
    <scope>NUCLEOTIDE SEQUENCE [LARGE SCALE GENOMIC DNA]</scope>
    <source>
        <strain evidence="2 3">7578-1</strain>
    </source>
</reference>
<dbReference type="PANTHER" id="PTHR34322">
    <property type="entry name" value="TRANSPOSASE, Y1_TNP DOMAIN-CONTAINING"/>
    <property type="match status" value="1"/>
</dbReference>